<dbReference type="SUPFAM" id="SSF54928">
    <property type="entry name" value="RNA-binding domain, RBD"/>
    <property type="match status" value="1"/>
</dbReference>
<dbReference type="Pfam" id="PF00076">
    <property type="entry name" value="RRM_1"/>
    <property type="match status" value="1"/>
</dbReference>
<evidence type="ECO:0000259" key="2">
    <source>
        <dbReference type="PROSITE" id="PS50102"/>
    </source>
</evidence>
<organism evidence="3 4">
    <name type="scientific">Dipteronia dyeriana</name>
    <dbReference type="NCBI Taxonomy" id="168575"/>
    <lineage>
        <taxon>Eukaryota</taxon>
        <taxon>Viridiplantae</taxon>
        <taxon>Streptophyta</taxon>
        <taxon>Embryophyta</taxon>
        <taxon>Tracheophyta</taxon>
        <taxon>Spermatophyta</taxon>
        <taxon>Magnoliopsida</taxon>
        <taxon>eudicotyledons</taxon>
        <taxon>Gunneridae</taxon>
        <taxon>Pentapetalae</taxon>
        <taxon>rosids</taxon>
        <taxon>malvids</taxon>
        <taxon>Sapindales</taxon>
        <taxon>Sapindaceae</taxon>
        <taxon>Hippocastanoideae</taxon>
        <taxon>Acereae</taxon>
        <taxon>Dipteronia</taxon>
    </lineage>
</organism>
<evidence type="ECO:0000256" key="1">
    <source>
        <dbReference type="PROSITE-ProRule" id="PRU00176"/>
    </source>
</evidence>
<dbReference type="Proteomes" id="UP001280121">
    <property type="component" value="Unassembled WGS sequence"/>
</dbReference>
<dbReference type="InterPro" id="IPR000504">
    <property type="entry name" value="RRM_dom"/>
</dbReference>
<name>A0AAD9WQU6_9ROSI</name>
<dbReference type="PROSITE" id="PS50102">
    <property type="entry name" value="RRM"/>
    <property type="match status" value="1"/>
</dbReference>
<protein>
    <recommendedName>
        <fullName evidence="2">RRM domain-containing protein</fullName>
    </recommendedName>
</protein>
<dbReference type="Gene3D" id="3.30.70.330">
    <property type="match status" value="1"/>
</dbReference>
<keyword evidence="1" id="KW-0694">RNA-binding</keyword>
<feature type="domain" description="RRM" evidence="2">
    <location>
        <begin position="26"/>
        <end position="103"/>
    </location>
</feature>
<dbReference type="AlphaFoldDB" id="A0AAD9WQU6"/>
<dbReference type="EMBL" id="JANJYI010000008">
    <property type="protein sequence ID" value="KAK2640304.1"/>
    <property type="molecule type" value="Genomic_DNA"/>
</dbReference>
<gene>
    <name evidence="3" type="ORF">Ddye_028099</name>
</gene>
<comment type="caution">
    <text evidence="3">The sequence shown here is derived from an EMBL/GenBank/DDBJ whole genome shotgun (WGS) entry which is preliminary data.</text>
</comment>
<dbReference type="InterPro" id="IPR035979">
    <property type="entry name" value="RBD_domain_sf"/>
</dbReference>
<keyword evidence="4" id="KW-1185">Reference proteome</keyword>
<reference evidence="3" key="1">
    <citation type="journal article" date="2023" name="Plant J.">
        <title>Genome sequences and population genomics provide insights into the demographic history, inbreeding, and mutation load of two 'living fossil' tree species of Dipteronia.</title>
        <authorList>
            <person name="Feng Y."/>
            <person name="Comes H.P."/>
            <person name="Chen J."/>
            <person name="Zhu S."/>
            <person name="Lu R."/>
            <person name="Zhang X."/>
            <person name="Li P."/>
            <person name="Qiu J."/>
            <person name="Olsen K.M."/>
            <person name="Qiu Y."/>
        </authorList>
    </citation>
    <scope>NUCLEOTIDE SEQUENCE</scope>
    <source>
        <strain evidence="3">KIB01</strain>
    </source>
</reference>
<accession>A0AAD9WQU6</accession>
<proteinExistence type="predicted"/>
<dbReference type="GO" id="GO:0003723">
    <property type="term" value="F:RNA binding"/>
    <property type="evidence" value="ECO:0007669"/>
    <property type="project" value="UniProtKB-UniRule"/>
</dbReference>
<dbReference type="SMART" id="SM00360">
    <property type="entry name" value="RRM"/>
    <property type="match status" value="1"/>
</dbReference>
<sequence>MVERVRERNSGVPRQEGINDYRENLYSIFIDNLNPKVDSACLWGIFKPHGRVMDVFLSSNSKPRRSAFSFIRFETEEEADRVAKRVDGMHVYRWAISAKLASYGWNKRRTTGLRQGTVKEDEVLPKGRLNRGSLRQDVLHQHTQQRSFSEVVKGSQFRAEEREEKEVNNTVRVKWDTNLRSD</sequence>
<evidence type="ECO:0000313" key="3">
    <source>
        <dbReference type="EMBL" id="KAK2640304.1"/>
    </source>
</evidence>
<dbReference type="InterPro" id="IPR012677">
    <property type="entry name" value="Nucleotide-bd_a/b_plait_sf"/>
</dbReference>
<evidence type="ECO:0000313" key="4">
    <source>
        <dbReference type="Proteomes" id="UP001280121"/>
    </source>
</evidence>